<dbReference type="AlphaFoldDB" id="A0A940DJ74"/>
<protein>
    <submittedName>
        <fullName evidence="1">Uncharacterized protein</fullName>
    </submittedName>
</protein>
<accession>A0A940DJ74</accession>
<feature type="non-terminal residue" evidence="1">
    <location>
        <position position="153"/>
    </location>
</feature>
<sequence length="153" mass="17710">MKIELVSMGWLPYVRRGMRKAGIRLTVRWGKVYTVMATEIRQPDSAAQLRAREVLAQASEAAKKELADPERRLYWTMNAAEMGYKTVRGACVAYHVRRLKEEAQTVRTEMASEECKEVTDRVLTKVELQEKDADRREPEARPTAEEVMRMMTM</sequence>
<proteinExistence type="predicted"/>
<reference evidence="1" key="2">
    <citation type="journal article" date="2021" name="PeerJ">
        <title>Extensive microbial diversity within the chicken gut microbiome revealed by metagenomics and culture.</title>
        <authorList>
            <person name="Gilroy R."/>
            <person name="Ravi A."/>
            <person name="Getino M."/>
            <person name="Pursley I."/>
            <person name="Horton D.L."/>
            <person name="Alikhan N.F."/>
            <person name="Baker D."/>
            <person name="Gharbi K."/>
            <person name="Hall N."/>
            <person name="Watson M."/>
            <person name="Adriaenssens E.M."/>
            <person name="Foster-Nyarko E."/>
            <person name="Jarju S."/>
            <person name="Secka A."/>
            <person name="Antonio M."/>
            <person name="Oren A."/>
            <person name="Chaudhuri R.R."/>
            <person name="La Ragione R."/>
            <person name="Hildebrand F."/>
            <person name="Pallen M.J."/>
        </authorList>
    </citation>
    <scope>NUCLEOTIDE SEQUENCE</scope>
    <source>
        <strain evidence="1">3924</strain>
    </source>
</reference>
<dbReference type="Proteomes" id="UP000712007">
    <property type="component" value="Unassembled WGS sequence"/>
</dbReference>
<organism evidence="1 2">
    <name type="scientific">Candidatus Aphodosoma intestinipullorum</name>
    <dbReference type="NCBI Taxonomy" id="2840674"/>
    <lineage>
        <taxon>Bacteria</taxon>
        <taxon>Pseudomonadati</taxon>
        <taxon>Bacteroidota</taxon>
        <taxon>Bacteroidia</taxon>
        <taxon>Bacteroidales</taxon>
        <taxon>Candidatus Aphodosoma</taxon>
    </lineage>
</organism>
<name>A0A940DJ74_9BACT</name>
<comment type="caution">
    <text evidence="1">The sequence shown here is derived from an EMBL/GenBank/DDBJ whole genome shotgun (WGS) entry which is preliminary data.</text>
</comment>
<evidence type="ECO:0000313" key="1">
    <source>
        <dbReference type="EMBL" id="MBO8439660.1"/>
    </source>
</evidence>
<gene>
    <name evidence="1" type="ORF">IAC51_03310</name>
</gene>
<dbReference type="EMBL" id="JADIMV010000055">
    <property type="protein sequence ID" value="MBO8439660.1"/>
    <property type="molecule type" value="Genomic_DNA"/>
</dbReference>
<reference evidence="1" key="1">
    <citation type="submission" date="2020-10" db="EMBL/GenBank/DDBJ databases">
        <authorList>
            <person name="Gilroy R."/>
        </authorList>
    </citation>
    <scope>NUCLEOTIDE SEQUENCE</scope>
    <source>
        <strain evidence="1">3924</strain>
    </source>
</reference>
<evidence type="ECO:0000313" key="2">
    <source>
        <dbReference type="Proteomes" id="UP000712007"/>
    </source>
</evidence>